<evidence type="ECO:0000313" key="2">
    <source>
        <dbReference type="WBParaSite" id="RSKR_0000636250.1"/>
    </source>
</evidence>
<dbReference type="WBParaSite" id="RSKR_0000636250.1">
    <property type="protein sequence ID" value="RSKR_0000636250.1"/>
    <property type="gene ID" value="RSKR_0000636250"/>
</dbReference>
<organism evidence="1 2">
    <name type="scientific">Rhabditophanes sp. KR3021</name>
    <dbReference type="NCBI Taxonomy" id="114890"/>
    <lineage>
        <taxon>Eukaryota</taxon>
        <taxon>Metazoa</taxon>
        <taxon>Ecdysozoa</taxon>
        <taxon>Nematoda</taxon>
        <taxon>Chromadorea</taxon>
        <taxon>Rhabditida</taxon>
        <taxon>Tylenchina</taxon>
        <taxon>Panagrolaimomorpha</taxon>
        <taxon>Strongyloidoidea</taxon>
        <taxon>Alloionematidae</taxon>
        <taxon>Rhabditophanes</taxon>
    </lineage>
</organism>
<proteinExistence type="predicted"/>
<name>A0AC35U091_9BILA</name>
<protein>
    <submittedName>
        <fullName evidence="2">Uncharacterized protein</fullName>
    </submittedName>
</protein>
<reference evidence="2" key="1">
    <citation type="submission" date="2016-11" db="UniProtKB">
        <authorList>
            <consortium name="WormBaseParasite"/>
        </authorList>
    </citation>
    <scope>IDENTIFICATION</scope>
    <source>
        <strain evidence="2">KR3021</strain>
    </source>
</reference>
<evidence type="ECO:0000313" key="1">
    <source>
        <dbReference type="Proteomes" id="UP000095286"/>
    </source>
</evidence>
<dbReference type="Proteomes" id="UP000095286">
    <property type="component" value="Unplaced"/>
</dbReference>
<accession>A0AC35U091</accession>
<sequence length="93" mass="10463">MSQGSSSNNTPQRRGAASNLTFQDDHVRSASIGELSDIFASETTDRKPLADKETHNHDSDKKSSDLKELDDALAEEKKLDWQLETFEDILNKR</sequence>